<organism evidence="1 2">
    <name type="scientific">Ricinus communis</name>
    <name type="common">Castor bean</name>
    <dbReference type="NCBI Taxonomy" id="3988"/>
    <lineage>
        <taxon>Eukaryota</taxon>
        <taxon>Viridiplantae</taxon>
        <taxon>Streptophyta</taxon>
        <taxon>Embryophyta</taxon>
        <taxon>Tracheophyta</taxon>
        <taxon>Spermatophyta</taxon>
        <taxon>Magnoliopsida</taxon>
        <taxon>eudicotyledons</taxon>
        <taxon>Gunneridae</taxon>
        <taxon>Pentapetalae</taxon>
        <taxon>rosids</taxon>
        <taxon>fabids</taxon>
        <taxon>Malpighiales</taxon>
        <taxon>Euphorbiaceae</taxon>
        <taxon>Acalyphoideae</taxon>
        <taxon>Acalypheae</taxon>
        <taxon>Ricinus</taxon>
    </lineage>
</organism>
<evidence type="ECO:0000313" key="1">
    <source>
        <dbReference type="EMBL" id="EEF30301.1"/>
    </source>
</evidence>
<dbReference type="InParanoid" id="B9T1G8"/>
<dbReference type="AlphaFoldDB" id="B9T1G8"/>
<name>B9T1G8_RICCO</name>
<reference evidence="2" key="1">
    <citation type="journal article" date="2010" name="Nat. Biotechnol.">
        <title>Draft genome sequence of the oilseed species Ricinus communis.</title>
        <authorList>
            <person name="Chan A.P."/>
            <person name="Crabtree J."/>
            <person name="Zhao Q."/>
            <person name="Lorenzi H."/>
            <person name="Orvis J."/>
            <person name="Puiu D."/>
            <person name="Melake-Berhan A."/>
            <person name="Jones K.M."/>
            <person name="Redman J."/>
            <person name="Chen G."/>
            <person name="Cahoon E.B."/>
            <person name="Gedil M."/>
            <person name="Stanke M."/>
            <person name="Haas B.J."/>
            <person name="Wortman J.R."/>
            <person name="Fraser-Liggett C.M."/>
            <person name="Ravel J."/>
            <person name="Rabinowicz P.D."/>
        </authorList>
    </citation>
    <scope>NUCLEOTIDE SEQUENCE [LARGE SCALE GENOMIC DNA]</scope>
    <source>
        <strain evidence="2">cv. Hale</strain>
    </source>
</reference>
<evidence type="ECO:0000313" key="2">
    <source>
        <dbReference type="Proteomes" id="UP000008311"/>
    </source>
</evidence>
<dbReference type="EMBL" id="EQ974340">
    <property type="protein sequence ID" value="EEF30301.1"/>
    <property type="molecule type" value="Genomic_DNA"/>
</dbReference>
<sequence>MEAFKVTHLGPSLTHVIFAGDLMLFRRQLEGVMFGLLQIGGRFSSAMHSSFGLFSVKSAYEVLVGDG</sequence>
<protein>
    <submittedName>
        <fullName evidence="1">Uncharacterized protein</fullName>
    </submittedName>
</protein>
<keyword evidence="2" id="KW-1185">Reference proteome</keyword>
<proteinExistence type="predicted"/>
<gene>
    <name evidence="1" type="ORF">RCOM_1643830</name>
</gene>
<accession>B9T1G8</accession>
<dbReference type="Proteomes" id="UP000008311">
    <property type="component" value="Unassembled WGS sequence"/>
</dbReference>